<dbReference type="RefSeq" id="YP_009398982.1">
    <property type="nucleotide sequence ID" value="NC_035294.1"/>
</dbReference>
<feature type="transmembrane region" description="Helical" evidence="1">
    <location>
        <begin position="59"/>
        <end position="80"/>
    </location>
</feature>
<keyword evidence="1" id="KW-1133">Transmembrane helix</keyword>
<feature type="transmembrane region" description="Helical" evidence="1">
    <location>
        <begin position="35"/>
        <end position="53"/>
    </location>
</feature>
<evidence type="ECO:0000256" key="1">
    <source>
        <dbReference type="SAM" id="Phobius"/>
    </source>
</evidence>
<proteinExistence type="predicted"/>
<keyword evidence="2" id="KW-0934">Plastid</keyword>
<dbReference type="EMBL" id="MF101450">
    <property type="protein sequence ID" value="ARW68141.1"/>
    <property type="molecule type" value="Genomic_DNA"/>
</dbReference>
<sequence length="81" mass="10073">MFLLSVFSILIKGIIFNCSIYYYQAKYIYLYIREIIIDLYNLYVINFIYYLILFSDIQLIREIFMVFSKYFIHIFFVFLII</sequence>
<dbReference type="AlphaFoldDB" id="A0A1Z1MQV5"/>
<organism evidence="2">
    <name type="scientific">Cliftonaea pectinata</name>
    <dbReference type="NCBI Taxonomy" id="2007206"/>
    <lineage>
        <taxon>Eukaryota</taxon>
        <taxon>Rhodophyta</taxon>
        <taxon>Florideophyceae</taxon>
        <taxon>Rhodymeniophycidae</taxon>
        <taxon>Ceramiales</taxon>
        <taxon>Rhodomelaceae</taxon>
        <taxon>Polyzonieae</taxon>
        <taxon>Cliftonaea</taxon>
    </lineage>
</organism>
<protein>
    <submittedName>
        <fullName evidence="2">Uncharacterized protein</fullName>
    </submittedName>
</protein>
<reference evidence="2" key="1">
    <citation type="journal article" date="2017" name="J. Phycol.">
        <title>Analysis of chloroplast genomes and a supermatrix inform reclassification of the Rhodomelaceae (Rhodophyta).</title>
        <authorList>
            <person name="Diaz-Tapia P."/>
            <person name="Maggs C.A."/>
            <person name="West J.A."/>
            <person name="Verbruggen H."/>
        </authorList>
    </citation>
    <scope>NUCLEOTIDE SEQUENCE</scope>
    <source>
        <strain evidence="2">PD1561</strain>
    </source>
</reference>
<geneLocation type="chloroplast" evidence="2"/>
<feature type="transmembrane region" description="Helical" evidence="1">
    <location>
        <begin position="6"/>
        <end position="23"/>
    </location>
</feature>
<keyword evidence="1" id="KW-0812">Transmembrane</keyword>
<accession>A0A1Z1MQV5</accession>
<dbReference type="GeneID" id="33361401"/>
<gene>
    <name evidence="2" type="primary">orf81</name>
</gene>
<evidence type="ECO:0000313" key="2">
    <source>
        <dbReference type="EMBL" id="ARW68141.1"/>
    </source>
</evidence>
<name>A0A1Z1MQV5_9FLOR</name>
<keyword evidence="1" id="KW-0472">Membrane</keyword>
<keyword evidence="2" id="KW-0150">Chloroplast</keyword>